<keyword evidence="7" id="KW-0408">Iron</keyword>
<dbReference type="InterPro" id="IPR006311">
    <property type="entry name" value="TAT_signal"/>
</dbReference>
<dbReference type="Gene3D" id="2.20.25.90">
    <property type="entry name" value="ADC-like domains"/>
    <property type="match status" value="1"/>
</dbReference>
<evidence type="ECO:0000256" key="2">
    <source>
        <dbReference type="ARBA" id="ARBA00004196"/>
    </source>
</evidence>
<comment type="cofactor">
    <cofactor evidence="1">
        <name>[4Fe-4S] cluster</name>
        <dbReference type="ChEBI" id="CHEBI:49883"/>
    </cofactor>
</comment>
<dbReference type="Pfam" id="PF04879">
    <property type="entry name" value="Molybdop_Fe4S4"/>
    <property type="match status" value="1"/>
</dbReference>
<dbReference type="PANTHER" id="PTHR43598">
    <property type="entry name" value="TUNGSTEN-CONTAINING FORMYLMETHANOFURAN DEHYDROGENASE 2 SUBUNIT B"/>
    <property type="match status" value="1"/>
</dbReference>
<protein>
    <submittedName>
        <fullName evidence="10">Formate dehydrogenase-O major subunit</fullName>
    </submittedName>
</protein>
<evidence type="ECO:0000256" key="4">
    <source>
        <dbReference type="ARBA" id="ARBA00022485"/>
    </source>
</evidence>
<evidence type="ECO:0000313" key="10">
    <source>
        <dbReference type="EMBL" id="GJD44557.1"/>
    </source>
</evidence>
<comment type="caution">
    <text evidence="10">The sequence shown here is derived from an EMBL/GenBank/DDBJ whole genome shotgun (WGS) entry which is preliminary data.</text>
</comment>
<dbReference type="SUPFAM" id="SSF53706">
    <property type="entry name" value="Formate dehydrogenase/DMSO reductase, domains 1-3"/>
    <property type="match status" value="1"/>
</dbReference>
<dbReference type="PROSITE" id="PS00551">
    <property type="entry name" value="MOLYBDOPTERIN_PROK_1"/>
    <property type="match status" value="1"/>
</dbReference>
<dbReference type="EMBL" id="BPQG01000035">
    <property type="protein sequence ID" value="GJD44557.1"/>
    <property type="molecule type" value="Genomic_DNA"/>
</dbReference>
<feature type="domain" description="4Fe-4S Mo/W bis-MGD-type" evidence="9">
    <location>
        <begin position="47"/>
        <end position="110"/>
    </location>
</feature>
<evidence type="ECO:0000256" key="3">
    <source>
        <dbReference type="ARBA" id="ARBA00010312"/>
    </source>
</evidence>
<keyword evidence="4" id="KW-0004">4Fe-4S</keyword>
<keyword evidence="8" id="KW-0411">Iron-sulfur</keyword>
<proteinExistence type="inferred from homology"/>
<dbReference type="PROSITE" id="PS51318">
    <property type="entry name" value="TAT"/>
    <property type="match status" value="1"/>
</dbReference>
<keyword evidence="11" id="KW-1185">Reference proteome</keyword>
<comment type="similarity">
    <text evidence="3">Belongs to the prokaryotic molybdopterin-containing oxidoreductase family.</text>
</comment>
<accession>A0ABQ4QI99</accession>
<evidence type="ECO:0000256" key="8">
    <source>
        <dbReference type="ARBA" id="ARBA00023014"/>
    </source>
</evidence>
<keyword evidence="5" id="KW-0479">Metal-binding</keyword>
<dbReference type="Proteomes" id="UP001055117">
    <property type="component" value="Unassembled WGS sequence"/>
</dbReference>
<dbReference type="InterPro" id="IPR027467">
    <property type="entry name" value="MopterinOxRdtase_cofactor_BS"/>
</dbReference>
<dbReference type="InterPro" id="IPR006963">
    <property type="entry name" value="Mopterin_OxRdtase_4Fe-4S_dom"/>
</dbReference>
<evidence type="ECO:0000259" key="9">
    <source>
        <dbReference type="PROSITE" id="PS51669"/>
    </source>
</evidence>
<evidence type="ECO:0000313" key="11">
    <source>
        <dbReference type="Proteomes" id="UP001055117"/>
    </source>
</evidence>
<evidence type="ECO:0000256" key="5">
    <source>
        <dbReference type="ARBA" id="ARBA00022723"/>
    </source>
</evidence>
<dbReference type="Gene3D" id="3.40.50.740">
    <property type="match status" value="1"/>
</dbReference>
<evidence type="ECO:0000256" key="6">
    <source>
        <dbReference type="ARBA" id="ARBA00023002"/>
    </source>
</evidence>
<name>A0ABQ4QI99_9HYPH</name>
<evidence type="ECO:0000256" key="7">
    <source>
        <dbReference type="ARBA" id="ARBA00023004"/>
    </source>
</evidence>
<dbReference type="SMART" id="SM00926">
    <property type="entry name" value="Molybdop_Fe4S4"/>
    <property type="match status" value="1"/>
</dbReference>
<reference evidence="10 11" key="1">
    <citation type="journal article" date="2021" name="Front. Microbiol.">
        <title>Comprehensive Comparative Genomics and Phenotyping of Methylobacterium Species.</title>
        <authorList>
            <person name="Alessa O."/>
            <person name="Ogura Y."/>
            <person name="Fujitani Y."/>
            <person name="Takami H."/>
            <person name="Hayashi T."/>
            <person name="Sahin N."/>
            <person name="Tani A."/>
        </authorList>
    </citation>
    <scope>NUCLEOTIDE SEQUENCE [LARGE SCALE GENOMIC DNA]</scope>
    <source>
        <strain evidence="10 11">DSM 23679</strain>
    </source>
</reference>
<sequence length="198" mass="21620">MTIQVSRRGLLKGGAIALAGGSLGALGFGGLEPAMAAAVRPFKLAQMRETRNTCPYCSVACGVILYSLGDKSKNARSAVMHVEGDPDHPINRGTLCPKGSALLDFIQAETRTKYPLHREAGSKEFKRVSWDFAFERIARLMKEDRDKNFVAKNGDLTVNRWTTMGFLGASATSNETAWLTYKTVRSMGALVFDNQARV</sequence>
<comment type="subcellular location">
    <subcellularLocation>
        <location evidence="2">Cell envelope</location>
    </subcellularLocation>
</comment>
<dbReference type="PROSITE" id="PS51669">
    <property type="entry name" value="4FE4S_MOW_BIS_MGD"/>
    <property type="match status" value="1"/>
</dbReference>
<gene>
    <name evidence="10" type="primary">fdoG_1</name>
    <name evidence="10" type="ORF">AFCDBAGC_2424</name>
</gene>
<keyword evidence="6" id="KW-0560">Oxidoreductase</keyword>
<evidence type="ECO:0000256" key="1">
    <source>
        <dbReference type="ARBA" id="ARBA00001966"/>
    </source>
</evidence>
<dbReference type="PANTHER" id="PTHR43598:SF1">
    <property type="entry name" value="FORMATE DEHYDROGENASE-O MAJOR SUBUNIT"/>
    <property type="match status" value="1"/>
</dbReference>
<organism evidence="10 11">
    <name type="scientific">Methylobacterium cerastii</name>
    <dbReference type="NCBI Taxonomy" id="932741"/>
    <lineage>
        <taxon>Bacteria</taxon>
        <taxon>Pseudomonadati</taxon>
        <taxon>Pseudomonadota</taxon>
        <taxon>Alphaproteobacteria</taxon>
        <taxon>Hyphomicrobiales</taxon>
        <taxon>Methylobacteriaceae</taxon>
        <taxon>Methylobacterium</taxon>
    </lineage>
</organism>